<dbReference type="UniPathway" id="UPA00056">
    <property type="reaction ID" value="UER00094"/>
</dbReference>
<evidence type="ECO:0000259" key="11">
    <source>
        <dbReference type="Pfam" id="PF00288"/>
    </source>
</evidence>
<keyword evidence="7 10" id="KW-0067">ATP-binding</keyword>
<dbReference type="SUPFAM" id="SSF54211">
    <property type="entry name" value="Ribosomal protein S5 domain 2-like"/>
    <property type="match status" value="1"/>
</dbReference>
<dbReference type="Proteomes" id="UP000287766">
    <property type="component" value="Unassembled WGS sequence"/>
</dbReference>
<keyword evidence="5 10" id="KW-0547">Nucleotide-binding</keyword>
<dbReference type="HAMAP" id="MF_00061">
    <property type="entry name" value="IspE"/>
    <property type="match status" value="1"/>
</dbReference>
<feature type="domain" description="GHMP kinase N-terminal" evidence="11">
    <location>
        <begin position="66"/>
        <end position="144"/>
    </location>
</feature>
<comment type="similarity">
    <text evidence="1 10">Belongs to the GHMP kinase family. IspE subfamily.</text>
</comment>
<gene>
    <name evidence="10" type="primary">ispE</name>
    <name evidence="13" type="ORF">CWE22_04120</name>
</gene>
<evidence type="ECO:0000259" key="12">
    <source>
        <dbReference type="Pfam" id="PF08544"/>
    </source>
</evidence>
<evidence type="ECO:0000256" key="6">
    <source>
        <dbReference type="ARBA" id="ARBA00022777"/>
    </source>
</evidence>
<comment type="pathway">
    <text evidence="10">Isoprenoid biosynthesis; isopentenyl diphosphate biosynthesis via DXP pathway; isopentenyl diphosphate from 1-deoxy-D-xylulose 5-phosphate: step 3/6.</text>
</comment>
<keyword evidence="6 10" id="KW-0418">Kinase</keyword>
<name>A0A7Z6ZWH6_9GAMM</name>
<dbReference type="PANTHER" id="PTHR43527:SF2">
    <property type="entry name" value="4-DIPHOSPHOCYTIDYL-2-C-METHYL-D-ERYTHRITOL KINASE, CHLOROPLASTIC"/>
    <property type="match status" value="1"/>
</dbReference>
<dbReference type="InterPro" id="IPR036554">
    <property type="entry name" value="GHMP_kinase_C_sf"/>
</dbReference>
<feature type="binding site" evidence="10">
    <location>
        <begin position="95"/>
        <end position="105"/>
    </location>
    <ligand>
        <name>ATP</name>
        <dbReference type="ChEBI" id="CHEBI:30616"/>
    </ligand>
</feature>
<evidence type="ECO:0000256" key="5">
    <source>
        <dbReference type="ARBA" id="ARBA00022741"/>
    </source>
</evidence>
<dbReference type="GO" id="GO:0019288">
    <property type="term" value="P:isopentenyl diphosphate biosynthetic process, methylerythritol 4-phosphate pathway"/>
    <property type="evidence" value="ECO:0007669"/>
    <property type="project" value="UniProtKB-UniRule"/>
</dbReference>
<dbReference type="Gene3D" id="3.30.70.890">
    <property type="entry name" value="GHMP kinase, C-terminal domain"/>
    <property type="match status" value="1"/>
</dbReference>
<dbReference type="InterPro" id="IPR020568">
    <property type="entry name" value="Ribosomal_Su5_D2-typ_SF"/>
</dbReference>
<feature type="active site" evidence="10">
    <location>
        <position position="137"/>
    </location>
</feature>
<evidence type="ECO:0000256" key="3">
    <source>
        <dbReference type="ARBA" id="ARBA00017473"/>
    </source>
</evidence>
<dbReference type="PANTHER" id="PTHR43527">
    <property type="entry name" value="4-DIPHOSPHOCYTIDYL-2-C-METHYL-D-ERYTHRITOL KINASE, CHLOROPLASTIC"/>
    <property type="match status" value="1"/>
</dbReference>
<dbReference type="InterPro" id="IPR006204">
    <property type="entry name" value="GHMP_kinase_N_dom"/>
</dbReference>
<reference evidence="14" key="1">
    <citation type="journal article" date="2018" name="Front. Microbiol.">
        <title>Genome-Based Analysis Reveals the Taxonomy and Diversity of the Family Idiomarinaceae.</title>
        <authorList>
            <person name="Liu Y."/>
            <person name="Lai Q."/>
            <person name="Shao Z."/>
        </authorList>
    </citation>
    <scope>NUCLEOTIDE SEQUENCE [LARGE SCALE GENOMIC DNA]</scope>
    <source>
        <strain evidence="14">KYW314</strain>
    </source>
</reference>
<evidence type="ECO:0000256" key="1">
    <source>
        <dbReference type="ARBA" id="ARBA00009684"/>
    </source>
</evidence>
<dbReference type="PIRSF" id="PIRSF010376">
    <property type="entry name" value="IspE"/>
    <property type="match status" value="1"/>
</dbReference>
<organism evidence="13 14">
    <name type="scientific">Pseudidiomarina aestuarii</name>
    <dbReference type="NCBI Taxonomy" id="624146"/>
    <lineage>
        <taxon>Bacteria</taxon>
        <taxon>Pseudomonadati</taxon>
        <taxon>Pseudomonadota</taxon>
        <taxon>Gammaproteobacteria</taxon>
        <taxon>Alteromonadales</taxon>
        <taxon>Idiomarinaceae</taxon>
        <taxon>Pseudidiomarina</taxon>
    </lineage>
</organism>
<dbReference type="GO" id="GO:0005524">
    <property type="term" value="F:ATP binding"/>
    <property type="evidence" value="ECO:0007669"/>
    <property type="project" value="UniProtKB-UniRule"/>
</dbReference>
<dbReference type="GO" id="GO:0016114">
    <property type="term" value="P:terpenoid biosynthetic process"/>
    <property type="evidence" value="ECO:0007669"/>
    <property type="project" value="UniProtKB-UniRule"/>
</dbReference>
<evidence type="ECO:0000256" key="8">
    <source>
        <dbReference type="ARBA" id="ARBA00023229"/>
    </source>
</evidence>
<comment type="function">
    <text evidence="10">Catalyzes the phosphorylation of the position 2 hydroxy group of 4-diphosphocytidyl-2C-methyl-D-erythritol.</text>
</comment>
<dbReference type="NCBIfam" id="TIGR00154">
    <property type="entry name" value="ispE"/>
    <property type="match status" value="1"/>
</dbReference>
<evidence type="ECO:0000256" key="9">
    <source>
        <dbReference type="ARBA" id="ARBA00032554"/>
    </source>
</evidence>
<dbReference type="GO" id="GO:0050515">
    <property type="term" value="F:4-(cytidine 5'-diphospho)-2-C-methyl-D-erythritol kinase activity"/>
    <property type="evidence" value="ECO:0007669"/>
    <property type="project" value="UniProtKB-UniRule"/>
</dbReference>
<dbReference type="EC" id="2.7.1.148" evidence="2 10"/>
<evidence type="ECO:0000256" key="10">
    <source>
        <dbReference type="HAMAP-Rule" id="MF_00061"/>
    </source>
</evidence>
<evidence type="ECO:0000256" key="7">
    <source>
        <dbReference type="ARBA" id="ARBA00022840"/>
    </source>
</evidence>
<dbReference type="EMBL" id="PIPR01000001">
    <property type="protein sequence ID" value="RUO42300.1"/>
    <property type="molecule type" value="Genomic_DNA"/>
</dbReference>
<dbReference type="InterPro" id="IPR004424">
    <property type="entry name" value="IspE"/>
</dbReference>
<protein>
    <recommendedName>
        <fullName evidence="3 10">4-diphosphocytidyl-2-C-methyl-D-erythritol kinase</fullName>
        <shortName evidence="10">CMK</shortName>
        <ecNumber evidence="2 10">2.7.1.148</ecNumber>
    </recommendedName>
    <alternativeName>
        <fullName evidence="9 10">4-(cytidine-5'-diphospho)-2-C-methyl-D-erythritol kinase</fullName>
    </alternativeName>
</protein>
<feature type="active site" evidence="10">
    <location>
        <position position="11"/>
    </location>
</feature>
<feature type="domain" description="GHMP kinase C-terminal" evidence="12">
    <location>
        <begin position="201"/>
        <end position="260"/>
    </location>
</feature>
<sequence length="290" mass="31634">MTPLTLPAPAKLNLFLHVVGRRPDGYHALQTLFQFLDFGDSLNFTPIAEPKVTIQCSQTDLAGPNNLVNRAVALVQNEFPKHWRGLRIDIDKRLPTGGGLGGGSSDAATTLLALRHFWQLPLSMTDLASLGLQLGADVPVFVNGQAAFAEGIGEQLTPCQPQSPWYLVIHPGVSVSTQSIFQHPDLPRASALIQPQHWTWENTRNDCEPLVRQLHPEVANALDWLVEYAPSRLTGTGACIFGRFDSQTAATDTLAQLPAPWTGFVARGLNESPVCSLLRQASTVNLTKQY</sequence>
<dbReference type="InterPro" id="IPR014721">
    <property type="entry name" value="Ribsml_uS5_D2-typ_fold_subgr"/>
</dbReference>
<accession>A0A7Z6ZWH6</accession>
<proteinExistence type="inferred from homology"/>
<dbReference type="Pfam" id="PF00288">
    <property type="entry name" value="GHMP_kinases_N"/>
    <property type="match status" value="1"/>
</dbReference>
<comment type="catalytic activity">
    <reaction evidence="10">
        <text>4-CDP-2-C-methyl-D-erythritol + ATP = 4-CDP-2-C-methyl-D-erythritol 2-phosphate + ADP + H(+)</text>
        <dbReference type="Rhea" id="RHEA:18437"/>
        <dbReference type="ChEBI" id="CHEBI:15378"/>
        <dbReference type="ChEBI" id="CHEBI:30616"/>
        <dbReference type="ChEBI" id="CHEBI:57823"/>
        <dbReference type="ChEBI" id="CHEBI:57919"/>
        <dbReference type="ChEBI" id="CHEBI:456216"/>
        <dbReference type="EC" id="2.7.1.148"/>
    </reaction>
</comment>
<evidence type="ECO:0000313" key="14">
    <source>
        <dbReference type="Proteomes" id="UP000287766"/>
    </source>
</evidence>
<evidence type="ECO:0000256" key="2">
    <source>
        <dbReference type="ARBA" id="ARBA00012052"/>
    </source>
</evidence>
<dbReference type="AlphaFoldDB" id="A0A7Z6ZWH6"/>
<evidence type="ECO:0000256" key="4">
    <source>
        <dbReference type="ARBA" id="ARBA00022679"/>
    </source>
</evidence>
<dbReference type="InterPro" id="IPR013750">
    <property type="entry name" value="GHMP_kinase_C_dom"/>
</dbReference>
<dbReference type="SUPFAM" id="SSF55060">
    <property type="entry name" value="GHMP Kinase, C-terminal domain"/>
    <property type="match status" value="1"/>
</dbReference>
<evidence type="ECO:0000313" key="13">
    <source>
        <dbReference type="EMBL" id="RUO42300.1"/>
    </source>
</evidence>
<dbReference type="Pfam" id="PF08544">
    <property type="entry name" value="GHMP_kinases_C"/>
    <property type="match status" value="1"/>
</dbReference>
<keyword evidence="14" id="KW-1185">Reference proteome</keyword>
<keyword evidence="4 10" id="KW-0808">Transferase</keyword>
<dbReference type="Gene3D" id="3.30.230.10">
    <property type="match status" value="1"/>
</dbReference>
<comment type="caution">
    <text evidence="13">The sequence shown here is derived from an EMBL/GenBank/DDBJ whole genome shotgun (WGS) entry which is preliminary data.</text>
</comment>
<keyword evidence="8 10" id="KW-0414">Isoprene biosynthesis</keyword>